<evidence type="ECO:0000256" key="2">
    <source>
        <dbReference type="SAM" id="SignalP"/>
    </source>
</evidence>
<feature type="chain" id="PRO_5012045558" evidence="2">
    <location>
        <begin position="16"/>
        <end position="141"/>
    </location>
</feature>
<reference evidence="3 4" key="1">
    <citation type="submission" date="2014-04" db="EMBL/GenBank/DDBJ databases">
        <authorList>
            <consortium name="DOE Joint Genome Institute"/>
            <person name="Kuo A."/>
            <person name="Tarkka M."/>
            <person name="Buscot F."/>
            <person name="Kohler A."/>
            <person name="Nagy L.G."/>
            <person name="Floudas D."/>
            <person name="Copeland A."/>
            <person name="Barry K.W."/>
            <person name="Cichocki N."/>
            <person name="Veneault-Fourrey C."/>
            <person name="LaButti K."/>
            <person name="Lindquist E.A."/>
            <person name="Lipzen A."/>
            <person name="Lundell T."/>
            <person name="Morin E."/>
            <person name="Murat C."/>
            <person name="Sun H."/>
            <person name="Tunlid A."/>
            <person name="Henrissat B."/>
            <person name="Grigoriev I.V."/>
            <person name="Hibbett D.S."/>
            <person name="Martin F."/>
            <person name="Nordberg H.P."/>
            <person name="Cantor M.N."/>
            <person name="Hua S.X."/>
        </authorList>
    </citation>
    <scope>NUCLEOTIDE SEQUENCE [LARGE SCALE GENOMIC DNA]</scope>
    <source>
        <strain evidence="3 4">F 1598</strain>
    </source>
</reference>
<evidence type="ECO:0000313" key="3">
    <source>
        <dbReference type="EMBL" id="KIM74119.1"/>
    </source>
</evidence>
<dbReference type="EMBL" id="KN833066">
    <property type="protein sequence ID" value="KIM74119.1"/>
    <property type="molecule type" value="Genomic_DNA"/>
</dbReference>
<dbReference type="HOGENOM" id="CLU_1826003_0_0_1"/>
<gene>
    <name evidence="3" type="ORF">PILCRDRAFT_828533</name>
</gene>
<dbReference type="InParanoid" id="A0A0C3F227"/>
<feature type="signal peptide" evidence="2">
    <location>
        <begin position="1"/>
        <end position="15"/>
    </location>
</feature>
<feature type="region of interest" description="Disordered" evidence="1">
    <location>
        <begin position="34"/>
        <end position="56"/>
    </location>
</feature>
<sequence length="141" mass="14103">MYASVIIMYIAVGLAVPTFSAPISTSSAVRNVVPESQGSGDLGAREPSPFTLPTSFSDFENDLDKIPGVSSVLGGPAASPAAGSSDLGAREPSPFTLPTSFSDFEDDLDKIPGVSGILGGTAAPPAESPAATQPKCTGVCA</sequence>
<evidence type="ECO:0000313" key="4">
    <source>
        <dbReference type="Proteomes" id="UP000054166"/>
    </source>
</evidence>
<evidence type="ECO:0000256" key="1">
    <source>
        <dbReference type="SAM" id="MobiDB-lite"/>
    </source>
</evidence>
<feature type="compositionally biased region" description="Low complexity" evidence="1">
    <location>
        <begin position="122"/>
        <end position="131"/>
    </location>
</feature>
<name>A0A0C3F227_PILCF</name>
<feature type="compositionally biased region" description="Low complexity" evidence="1">
    <location>
        <begin position="70"/>
        <end position="87"/>
    </location>
</feature>
<dbReference type="AlphaFoldDB" id="A0A0C3F227"/>
<feature type="region of interest" description="Disordered" evidence="1">
    <location>
        <begin position="70"/>
        <end position="96"/>
    </location>
</feature>
<keyword evidence="2" id="KW-0732">Signal</keyword>
<proteinExistence type="predicted"/>
<protein>
    <submittedName>
        <fullName evidence="3">Uncharacterized protein</fullName>
    </submittedName>
</protein>
<organism evidence="3 4">
    <name type="scientific">Piloderma croceum (strain F 1598)</name>
    <dbReference type="NCBI Taxonomy" id="765440"/>
    <lineage>
        <taxon>Eukaryota</taxon>
        <taxon>Fungi</taxon>
        <taxon>Dikarya</taxon>
        <taxon>Basidiomycota</taxon>
        <taxon>Agaricomycotina</taxon>
        <taxon>Agaricomycetes</taxon>
        <taxon>Agaricomycetidae</taxon>
        <taxon>Atheliales</taxon>
        <taxon>Atheliaceae</taxon>
        <taxon>Piloderma</taxon>
    </lineage>
</organism>
<accession>A0A0C3F227</accession>
<keyword evidence="4" id="KW-1185">Reference proteome</keyword>
<dbReference type="Proteomes" id="UP000054166">
    <property type="component" value="Unassembled WGS sequence"/>
</dbReference>
<feature type="region of interest" description="Disordered" evidence="1">
    <location>
        <begin position="115"/>
        <end position="141"/>
    </location>
</feature>
<reference evidence="4" key="2">
    <citation type="submission" date="2015-01" db="EMBL/GenBank/DDBJ databases">
        <title>Evolutionary Origins and Diversification of the Mycorrhizal Mutualists.</title>
        <authorList>
            <consortium name="DOE Joint Genome Institute"/>
            <consortium name="Mycorrhizal Genomics Consortium"/>
            <person name="Kohler A."/>
            <person name="Kuo A."/>
            <person name="Nagy L.G."/>
            <person name="Floudas D."/>
            <person name="Copeland A."/>
            <person name="Barry K.W."/>
            <person name="Cichocki N."/>
            <person name="Veneault-Fourrey C."/>
            <person name="LaButti K."/>
            <person name="Lindquist E.A."/>
            <person name="Lipzen A."/>
            <person name="Lundell T."/>
            <person name="Morin E."/>
            <person name="Murat C."/>
            <person name="Riley R."/>
            <person name="Ohm R."/>
            <person name="Sun H."/>
            <person name="Tunlid A."/>
            <person name="Henrissat B."/>
            <person name="Grigoriev I.V."/>
            <person name="Hibbett D.S."/>
            <person name="Martin F."/>
        </authorList>
    </citation>
    <scope>NUCLEOTIDE SEQUENCE [LARGE SCALE GENOMIC DNA]</scope>
    <source>
        <strain evidence="4">F 1598</strain>
    </source>
</reference>